<name>A0ABC8V062_9AQUA</name>
<feature type="region of interest" description="Disordered" evidence="3">
    <location>
        <begin position="673"/>
        <end position="706"/>
    </location>
</feature>
<accession>A0ABC8V062</accession>
<evidence type="ECO:0000259" key="5">
    <source>
        <dbReference type="PROSITE" id="PS51783"/>
    </source>
</evidence>
<dbReference type="SUPFAM" id="SSF81837">
    <property type="entry name" value="BEACH domain"/>
    <property type="match status" value="1"/>
</dbReference>
<dbReference type="PROSITE" id="PS50197">
    <property type="entry name" value="BEACH"/>
    <property type="match status" value="1"/>
</dbReference>
<dbReference type="InterPro" id="IPR050865">
    <property type="entry name" value="BEACH_Domain"/>
</dbReference>
<reference evidence="6 7" key="1">
    <citation type="submission" date="2024-02" db="EMBL/GenBank/DDBJ databases">
        <authorList>
            <person name="Vignale AGUSTIN F."/>
            <person name="Sosa J E."/>
            <person name="Modenutti C."/>
        </authorList>
    </citation>
    <scope>NUCLEOTIDE SEQUENCE [LARGE SCALE GENOMIC DNA]</scope>
</reference>
<dbReference type="EMBL" id="CAUOFW020009613">
    <property type="protein sequence ID" value="CAK9186582.1"/>
    <property type="molecule type" value="Genomic_DNA"/>
</dbReference>
<organism evidence="6 7">
    <name type="scientific">Ilex paraguariensis</name>
    <name type="common">yerba mate</name>
    <dbReference type="NCBI Taxonomy" id="185542"/>
    <lineage>
        <taxon>Eukaryota</taxon>
        <taxon>Viridiplantae</taxon>
        <taxon>Streptophyta</taxon>
        <taxon>Embryophyta</taxon>
        <taxon>Tracheophyta</taxon>
        <taxon>Spermatophyta</taxon>
        <taxon>Magnoliopsida</taxon>
        <taxon>eudicotyledons</taxon>
        <taxon>Gunneridae</taxon>
        <taxon>Pentapetalae</taxon>
        <taxon>asterids</taxon>
        <taxon>campanulids</taxon>
        <taxon>Aquifoliales</taxon>
        <taxon>Aquifoliaceae</taxon>
        <taxon>Ilex</taxon>
    </lineage>
</organism>
<dbReference type="Gene3D" id="2.30.29.30">
    <property type="entry name" value="Pleckstrin-homology domain (PH domain)/Phosphotyrosine-binding domain (PTB)"/>
    <property type="match status" value="1"/>
</dbReference>
<sequence>MQPIFSAISDRLFRFPQSDLLCATLFDVLLGGASPKQVLQKHNQLDQQRSRGNNSQFFLPQILVLIFRFLSGCEDVTARTKIISDLLDLLESNPSNIEALMEHGWNAWLVASVKLDALRTYKVESQTCTDSEVNEQSLVRNLYCIVLCHYMHSVKGGWQHLEETLNFLLIQCEQGGISYRYLLRDIYEHLIRMLIDLSLVDGIFVTQPCRDNTLYLLKLVDELLVSEIDHKLPFPASSSDFSPEFLELQSHKDLGSALCEALQGEFDDQCRNPLVQKQPVTTEDERIDDEWWNLYDNVWIIISEMNGKGPSKMLPKSSSAAGPSFGQRARGLVESLNIPAAEMAAVVVSGGISNVLGGKPNKNVDKAMLLRTDKCPRIVFRLLIQYLCKSSLERASRCVQQVIPLLPCLLAAEDEQSKSRLQLFIWALLAFRSQYGMLDDGARFHVVSHLIRETVNCGKSMLATSIVGRDDSSESGHNPKETSTIHNLIHKDQVLVAVADEFKYIKNSTIDRIRQLQDLRIRMEEITSADSYQKKFLEDEVQSCLITILASDDSRRASFQLGQDEDQQIVAEKWVHTFRTLIDERGPWSANPFPNSTITHWKLDKTEDAWRRRQKFRRNYHFNEKLCHPPSTTSSNEALQPISESKTGFGLHIPEQMKQLLLKGIHRITDEGLSELNDNDAEPSGQKEPGAEDPQDRQCSEVVKDSCDHKDITHERKDYASTSIESETSEVLMSVPCVLVTPKRKLAGHLAVMKEILHFFGEFLVEGTGGSSVFKNFHASGNVDSSKSDHLGGIQKQKFLNLPINIDLKFERAKAIDGLNEVDVNVFQKQAKHIKRHRRWKICKIKAVHWTRYLLRYTAIEIFFSNSVAPIFLNFVSQKDAKDVGTLIVATRNESLFPKGYRDKTGVISFVDRRVALEMAETARESWRRREITNFEYLMILNTLAGRSYNDLTQYPVFPWVLADYTSESLDFNKSLTFRDLSKPVGGLDSKRFEVFADRFCNFSDPDIPSFYYGSHYSSMGIVLFYLLRLEPFTALHRTLQGGKFDHADRLFHSIGGTYQNCLSNTSDVKELIPEFFYMPEFLVNSNFYHLGVKQDGELLCDVCLPPWAKGSPEEFIYKNREALESEYVSSNLHHWIDLVFGYKQRGKPAVEAANIFYYLTYEGAVDLESMEDELQRSAIEDQIANFGQTPIQIFRKKHPRRGPPIPIAHPLRFAPGSINLTSIVSSTSNPPSAVLYVDIFDSNVVLVDQALTMSVKIWLTTQLQSGGNFTFSGSQDPFFGVGSDILCPRKIGSPLAENIEVGAQCFATMQTSSENFLISCGNWENSFQVISLSDGRMVQSIRQHKDVVSCVAASVIFLLCAFLA</sequence>
<dbReference type="PANTHER" id="PTHR13743">
    <property type="entry name" value="BEIGE/BEACH-RELATED"/>
    <property type="match status" value="1"/>
</dbReference>
<dbReference type="PROSITE" id="PS51783">
    <property type="entry name" value="PH_BEACH"/>
    <property type="match status" value="1"/>
</dbReference>
<dbReference type="InterPro" id="IPR036372">
    <property type="entry name" value="BEACH_dom_sf"/>
</dbReference>
<dbReference type="SMART" id="SM01026">
    <property type="entry name" value="Beach"/>
    <property type="match status" value="1"/>
</dbReference>
<proteinExistence type="predicted"/>
<dbReference type="Pfam" id="PF20426">
    <property type="entry name" value="NBCH_WD40"/>
    <property type="match status" value="1"/>
</dbReference>
<dbReference type="FunFam" id="1.10.1540.10:FF:000001">
    <property type="entry name" value="neurobeachin isoform X1"/>
    <property type="match status" value="1"/>
</dbReference>
<evidence type="ECO:0000256" key="1">
    <source>
        <dbReference type="ARBA" id="ARBA00022574"/>
    </source>
</evidence>
<protein>
    <submittedName>
        <fullName evidence="6">Uncharacterized protein</fullName>
    </submittedName>
</protein>
<evidence type="ECO:0000259" key="4">
    <source>
        <dbReference type="PROSITE" id="PS50197"/>
    </source>
</evidence>
<dbReference type="Pfam" id="PF15787">
    <property type="entry name" value="DUF4704"/>
    <property type="match status" value="1"/>
</dbReference>
<keyword evidence="1" id="KW-0853">WD repeat</keyword>
<evidence type="ECO:0000313" key="6">
    <source>
        <dbReference type="EMBL" id="CAK9186582.1"/>
    </source>
</evidence>
<dbReference type="Gene3D" id="1.10.1540.10">
    <property type="entry name" value="BEACH domain"/>
    <property type="match status" value="1"/>
</dbReference>
<evidence type="ECO:0000313" key="7">
    <source>
        <dbReference type="Proteomes" id="UP001642360"/>
    </source>
</evidence>
<comment type="caution">
    <text evidence="6">The sequence shown here is derived from an EMBL/GenBank/DDBJ whole genome shotgun (WGS) entry which is preliminary data.</text>
</comment>
<dbReference type="Pfam" id="PF14844">
    <property type="entry name" value="PH_BEACH"/>
    <property type="match status" value="1"/>
</dbReference>
<dbReference type="InterPro" id="IPR046851">
    <property type="entry name" value="NBCH_WD40"/>
</dbReference>
<dbReference type="Proteomes" id="UP001642360">
    <property type="component" value="Unassembled WGS sequence"/>
</dbReference>
<evidence type="ECO:0000256" key="2">
    <source>
        <dbReference type="ARBA" id="ARBA00022737"/>
    </source>
</evidence>
<evidence type="ECO:0000256" key="3">
    <source>
        <dbReference type="SAM" id="MobiDB-lite"/>
    </source>
</evidence>
<feature type="domain" description="BEACH-type PH" evidence="5">
    <location>
        <begin position="726"/>
        <end position="889"/>
    </location>
</feature>
<feature type="domain" description="BEACH" evidence="4">
    <location>
        <begin position="912"/>
        <end position="1202"/>
    </location>
</feature>
<feature type="compositionally biased region" description="Basic and acidic residues" evidence="3">
    <location>
        <begin position="694"/>
        <end position="706"/>
    </location>
</feature>
<dbReference type="InterPro" id="IPR031570">
    <property type="entry name" value="NBEA/BDCP_DUF4704"/>
</dbReference>
<dbReference type="InterPro" id="IPR000409">
    <property type="entry name" value="BEACH_dom"/>
</dbReference>
<dbReference type="PANTHER" id="PTHR13743:SF112">
    <property type="entry name" value="BEACH DOMAIN-CONTAINING PROTEIN"/>
    <property type="match status" value="1"/>
</dbReference>
<dbReference type="CDD" id="cd06071">
    <property type="entry name" value="Beach"/>
    <property type="match status" value="1"/>
</dbReference>
<keyword evidence="7" id="KW-1185">Reference proteome</keyword>
<dbReference type="InterPro" id="IPR011993">
    <property type="entry name" value="PH-like_dom_sf"/>
</dbReference>
<gene>
    <name evidence="6" type="ORF">ILEXP_LOCUS57075</name>
</gene>
<keyword evidence="2" id="KW-0677">Repeat</keyword>
<dbReference type="Pfam" id="PF02138">
    <property type="entry name" value="Beach"/>
    <property type="match status" value="1"/>
</dbReference>
<dbReference type="SUPFAM" id="SSF50729">
    <property type="entry name" value="PH domain-like"/>
    <property type="match status" value="1"/>
</dbReference>
<dbReference type="InterPro" id="IPR023362">
    <property type="entry name" value="PH-BEACH_dom"/>
</dbReference>